<name>A0A5N7B5L4_9EURO</name>
<accession>A0A5N7B5L4</accession>
<dbReference type="EMBL" id="ML736225">
    <property type="protein sequence ID" value="KAE8377301.1"/>
    <property type="molecule type" value="Genomic_DNA"/>
</dbReference>
<proteinExistence type="predicted"/>
<sequence>MTNTALKIWGIYSCQSPGPSNPTGLGCDSQKVCAIGIPSSCPPYWMNANEELWTGGVRPLQTRLTIALMVDNAVISCSLPVSQPRVDVLTHVLEDCQVLVDLLHSCAAEQAMTSSKTKTQCATTTTQYIKFWIHYPAIVIATERTGRDKRGFGVHEHIISHHIQRDKHTIKSVGGPITRCA</sequence>
<reference evidence="1 2" key="1">
    <citation type="submission" date="2019-04" db="EMBL/GenBank/DDBJ databases">
        <title>Friends and foes A comparative genomics studyof 23 Aspergillus species from section Flavi.</title>
        <authorList>
            <consortium name="DOE Joint Genome Institute"/>
            <person name="Kjaerbolling I."/>
            <person name="Vesth T."/>
            <person name="Frisvad J.C."/>
            <person name="Nybo J.L."/>
            <person name="Theobald S."/>
            <person name="Kildgaard S."/>
            <person name="Isbrandt T."/>
            <person name="Kuo A."/>
            <person name="Sato A."/>
            <person name="Lyhne E.K."/>
            <person name="Kogle M.E."/>
            <person name="Wiebenga A."/>
            <person name="Kun R.S."/>
            <person name="Lubbers R.J."/>
            <person name="Makela M.R."/>
            <person name="Barry K."/>
            <person name="Chovatia M."/>
            <person name="Clum A."/>
            <person name="Daum C."/>
            <person name="Haridas S."/>
            <person name="He G."/>
            <person name="LaButti K."/>
            <person name="Lipzen A."/>
            <person name="Mondo S."/>
            <person name="Riley R."/>
            <person name="Salamov A."/>
            <person name="Simmons B.A."/>
            <person name="Magnuson J.K."/>
            <person name="Henrissat B."/>
            <person name="Mortensen U.H."/>
            <person name="Larsen T.O."/>
            <person name="Devries R.P."/>
            <person name="Grigoriev I.V."/>
            <person name="Machida M."/>
            <person name="Baker S.E."/>
            <person name="Andersen M.R."/>
        </authorList>
    </citation>
    <scope>NUCLEOTIDE SEQUENCE [LARGE SCALE GENOMIC DNA]</scope>
    <source>
        <strain evidence="1 2">IBT 29228</strain>
    </source>
</reference>
<dbReference type="Proteomes" id="UP000326198">
    <property type="component" value="Unassembled WGS sequence"/>
</dbReference>
<organism evidence="1 2">
    <name type="scientific">Aspergillus bertholletiae</name>
    <dbReference type="NCBI Taxonomy" id="1226010"/>
    <lineage>
        <taxon>Eukaryota</taxon>
        <taxon>Fungi</taxon>
        <taxon>Dikarya</taxon>
        <taxon>Ascomycota</taxon>
        <taxon>Pezizomycotina</taxon>
        <taxon>Eurotiomycetes</taxon>
        <taxon>Eurotiomycetidae</taxon>
        <taxon>Eurotiales</taxon>
        <taxon>Aspergillaceae</taxon>
        <taxon>Aspergillus</taxon>
        <taxon>Aspergillus subgen. Circumdati</taxon>
    </lineage>
</organism>
<protein>
    <submittedName>
        <fullName evidence="1">Uncharacterized protein</fullName>
    </submittedName>
</protein>
<gene>
    <name evidence="1" type="ORF">BDV26DRAFT_263796</name>
</gene>
<dbReference type="PROSITE" id="PS51257">
    <property type="entry name" value="PROKAR_LIPOPROTEIN"/>
    <property type="match status" value="1"/>
</dbReference>
<evidence type="ECO:0000313" key="2">
    <source>
        <dbReference type="Proteomes" id="UP000326198"/>
    </source>
</evidence>
<dbReference type="AlphaFoldDB" id="A0A5N7B5L4"/>
<keyword evidence="2" id="KW-1185">Reference proteome</keyword>
<evidence type="ECO:0000313" key="1">
    <source>
        <dbReference type="EMBL" id="KAE8377301.1"/>
    </source>
</evidence>